<organism evidence="3 4">
    <name type="scientific">Thalassolituus maritimus</name>
    <dbReference type="NCBI Taxonomy" id="484498"/>
    <lineage>
        <taxon>Bacteria</taxon>
        <taxon>Pseudomonadati</taxon>
        <taxon>Pseudomonadota</taxon>
        <taxon>Gammaproteobacteria</taxon>
        <taxon>Oceanospirillales</taxon>
        <taxon>Oceanospirillaceae</taxon>
        <taxon>Thalassolituus</taxon>
    </lineage>
</organism>
<dbReference type="PANTHER" id="PTHR45947">
    <property type="entry name" value="SULFOQUINOVOSYL TRANSFERASE SQD2"/>
    <property type="match status" value="1"/>
</dbReference>
<dbReference type="PANTHER" id="PTHR45947:SF3">
    <property type="entry name" value="SULFOQUINOVOSYL TRANSFERASE SQD2"/>
    <property type="match status" value="1"/>
</dbReference>
<dbReference type="CDD" id="cd03814">
    <property type="entry name" value="GT4-like"/>
    <property type="match status" value="1"/>
</dbReference>
<dbReference type="Pfam" id="PF13692">
    <property type="entry name" value="Glyco_trans_1_4"/>
    <property type="match status" value="1"/>
</dbReference>
<evidence type="ECO:0000259" key="2">
    <source>
        <dbReference type="Pfam" id="PF13439"/>
    </source>
</evidence>
<feature type="region of interest" description="Disordered" evidence="1">
    <location>
        <begin position="389"/>
        <end position="409"/>
    </location>
</feature>
<dbReference type="Gene3D" id="3.40.50.2000">
    <property type="entry name" value="Glycogen Phosphorylase B"/>
    <property type="match status" value="2"/>
</dbReference>
<gene>
    <name evidence="3" type="ORF">SAMN05421686_1018</name>
</gene>
<dbReference type="InterPro" id="IPR028098">
    <property type="entry name" value="Glyco_trans_4-like_N"/>
</dbReference>
<dbReference type="GO" id="GO:0016757">
    <property type="term" value="F:glycosyltransferase activity"/>
    <property type="evidence" value="ECO:0007669"/>
    <property type="project" value="UniProtKB-ARBA"/>
</dbReference>
<name>A0A1N7IU52_9GAMM</name>
<accession>A0A1N7IU52</accession>
<sequence>MHEEQANAMTPELSRITIVTETYAPEVNGVAHTLATLVSGMRARGIEVQIIRPRQNKHDHGDEYSLTLPGLPIPGYPELKFGLPYYRRVLSALQEFNPQAIYVATEGPLGWAACKAAEKLGTGVVSGFHTNFHQYGKHYRLGLIENLGYRYMRWFHNNTAATLVPTQAQADELNSHGFERVSVMARGVNSEQFSPEHRSQELRASWGVNDDTPVLLYVGRIAAEKNLQLVVRTYEELKNQDNSIRLVLVGDGPELESIRQRHPEIICAGIRRGEDLSRYYASGDIFLFPSLTDTFGNVVTEALASQLGVVSFDYAAAHEHTKDEDSAMLAPFGDEQAFIRAALSLSERPNLLKHIRKNARDIAQGISWDSIISEFLQQLTAAQKEVTSNGHYQATRSKSRVSVPQSGSL</sequence>
<keyword evidence="4" id="KW-1185">Reference proteome</keyword>
<dbReference type="RefSeq" id="WP_245820013.1">
    <property type="nucleotide sequence ID" value="NZ_FTOH01000001.1"/>
</dbReference>
<dbReference type="InterPro" id="IPR050194">
    <property type="entry name" value="Glycosyltransferase_grp1"/>
</dbReference>
<reference evidence="4" key="1">
    <citation type="submission" date="2017-01" db="EMBL/GenBank/DDBJ databases">
        <authorList>
            <person name="Varghese N."/>
            <person name="Submissions S."/>
        </authorList>
    </citation>
    <scope>NUCLEOTIDE SEQUENCE [LARGE SCALE GENOMIC DNA]</scope>
    <source>
        <strain evidence="4">DSM 24913</strain>
    </source>
</reference>
<dbReference type="Proteomes" id="UP000185639">
    <property type="component" value="Unassembled WGS sequence"/>
</dbReference>
<dbReference type="AlphaFoldDB" id="A0A1N7IU52"/>
<dbReference type="SUPFAM" id="SSF53756">
    <property type="entry name" value="UDP-Glycosyltransferase/glycogen phosphorylase"/>
    <property type="match status" value="1"/>
</dbReference>
<dbReference type="STRING" id="484498.SAMN05421686_1018"/>
<dbReference type="Pfam" id="PF13439">
    <property type="entry name" value="Glyco_transf_4"/>
    <property type="match status" value="1"/>
</dbReference>
<evidence type="ECO:0000313" key="4">
    <source>
        <dbReference type="Proteomes" id="UP000185639"/>
    </source>
</evidence>
<proteinExistence type="predicted"/>
<feature type="domain" description="Glycosyltransferase subfamily 4-like N-terminal" evidence="2">
    <location>
        <begin position="27"/>
        <end position="191"/>
    </location>
</feature>
<evidence type="ECO:0000256" key="1">
    <source>
        <dbReference type="SAM" id="MobiDB-lite"/>
    </source>
</evidence>
<evidence type="ECO:0000313" key="3">
    <source>
        <dbReference type="EMBL" id="SIS40639.1"/>
    </source>
</evidence>
<keyword evidence="3" id="KW-0808">Transferase</keyword>
<protein>
    <submittedName>
        <fullName evidence="3">Glycosyltransferase involved in cell wall bisynthesis</fullName>
    </submittedName>
</protein>
<dbReference type="EMBL" id="FTOH01000001">
    <property type="protein sequence ID" value="SIS40639.1"/>
    <property type="molecule type" value="Genomic_DNA"/>
</dbReference>